<dbReference type="PANTHER" id="PTHR42982:SF8">
    <property type="entry name" value="SEC-INDEPENDENT PROTEIN TRANSLOCASE PROTEIN TATA"/>
    <property type="match status" value="1"/>
</dbReference>
<evidence type="ECO:0000256" key="6">
    <source>
        <dbReference type="ARBA" id="ARBA00022989"/>
    </source>
</evidence>
<evidence type="ECO:0000256" key="7">
    <source>
        <dbReference type="ARBA" id="ARBA00023010"/>
    </source>
</evidence>
<keyword evidence="4 9" id="KW-0812">Transmembrane</keyword>
<evidence type="ECO:0000256" key="3">
    <source>
        <dbReference type="ARBA" id="ARBA00022475"/>
    </source>
</evidence>
<evidence type="ECO:0000313" key="12">
    <source>
        <dbReference type="Proteomes" id="UP000635902"/>
    </source>
</evidence>
<feature type="transmembrane region" description="Helical" evidence="9">
    <location>
        <begin position="6"/>
        <end position="27"/>
    </location>
</feature>
<keyword evidence="3 9" id="KW-1003">Cell membrane</keyword>
<evidence type="ECO:0000256" key="10">
    <source>
        <dbReference type="SAM" id="MobiDB-lite"/>
    </source>
</evidence>
<proteinExistence type="inferred from homology"/>
<accession>A0ABR9ZJN5</accession>
<sequence length="161" mass="17419">MSLPGGWDLVIIALVILVLFGATRLPNAARSLGRSMRIFKSEMDEMKTDKAPEKAAAEQHALTNEQQIIDQQPVQNFGQQPAPQAQPVQQSAQQYAQPTQPVQQPAQQYAQPTQPVQQQPVQPAQPQANAVPVQNPNDGVTGGPIHPETNGQAPQQPGQQN</sequence>
<dbReference type="InterPro" id="IPR006312">
    <property type="entry name" value="TatA/E"/>
</dbReference>
<comment type="subunit">
    <text evidence="9">The Tat system comprises two distinct complexes: a TatABC complex, containing multiple copies of TatA, TatB and TatC subunits, and a separate TatA complex, containing only TatA subunits. Substrates initially bind to the TatABC complex, which probably triggers association of the separate TatA complex to form the active translocon.</text>
</comment>
<comment type="similarity">
    <text evidence="9">Belongs to the TatA/E family.</text>
</comment>
<feature type="compositionally biased region" description="Low complexity" evidence="10">
    <location>
        <begin position="79"/>
        <end position="136"/>
    </location>
</feature>
<feature type="compositionally biased region" description="Polar residues" evidence="10">
    <location>
        <begin position="61"/>
        <end position="78"/>
    </location>
</feature>
<gene>
    <name evidence="9 11" type="primary">tatA</name>
    <name evidence="11" type="ORF">IRY30_06025</name>
</gene>
<comment type="subcellular location">
    <subcellularLocation>
        <location evidence="1 9">Cell membrane</location>
        <topology evidence="1 9">Single-pass membrane protein</topology>
    </subcellularLocation>
</comment>
<dbReference type="NCBIfam" id="TIGR01411">
    <property type="entry name" value="tatAE"/>
    <property type="match status" value="1"/>
</dbReference>
<protein>
    <recommendedName>
        <fullName evidence="9">Sec-independent protein translocase protein TatA</fullName>
    </recommendedName>
</protein>
<feature type="compositionally biased region" description="Low complexity" evidence="10">
    <location>
        <begin position="150"/>
        <end position="161"/>
    </location>
</feature>
<evidence type="ECO:0000256" key="4">
    <source>
        <dbReference type="ARBA" id="ARBA00022692"/>
    </source>
</evidence>
<dbReference type="PANTHER" id="PTHR42982">
    <property type="entry name" value="SEC-INDEPENDENT PROTEIN TRANSLOCASE PROTEIN TATA"/>
    <property type="match status" value="1"/>
</dbReference>
<organism evidence="11 12">
    <name type="scientific">Corynebacterium suicordis DSM 45110</name>
    <dbReference type="NCBI Taxonomy" id="1121369"/>
    <lineage>
        <taxon>Bacteria</taxon>
        <taxon>Bacillati</taxon>
        <taxon>Actinomycetota</taxon>
        <taxon>Actinomycetes</taxon>
        <taxon>Mycobacteriales</taxon>
        <taxon>Corynebacteriaceae</taxon>
        <taxon>Corynebacterium</taxon>
    </lineage>
</organism>
<evidence type="ECO:0000313" key="11">
    <source>
        <dbReference type="EMBL" id="MBF4553637.1"/>
    </source>
</evidence>
<evidence type="ECO:0000256" key="5">
    <source>
        <dbReference type="ARBA" id="ARBA00022927"/>
    </source>
</evidence>
<dbReference type="InterPro" id="IPR003369">
    <property type="entry name" value="TatA/B/E"/>
</dbReference>
<keyword evidence="8 9" id="KW-0472">Membrane</keyword>
<dbReference type="Proteomes" id="UP000635902">
    <property type="component" value="Unassembled WGS sequence"/>
</dbReference>
<comment type="caution">
    <text evidence="11">The sequence shown here is derived from an EMBL/GenBank/DDBJ whole genome shotgun (WGS) entry which is preliminary data.</text>
</comment>
<name>A0ABR9ZJN5_9CORY</name>
<dbReference type="EMBL" id="JADKMY010000001">
    <property type="protein sequence ID" value="MBF4553637.1"/>
    <property type="molecule type" value="Genomic_DNA"/>
</dbReference>
<dbReference type="Pfam" id="PF02416">
    <property type="entry name" value="TatA_B_E"/>
    <property type="match status" value="1"/>
</dbReference>
<evidence type="ECO:0000256" key="2">
    <source>
        <dbReference type="ARBA" id="ARBA00022448"/>
    </source>
</evidence>
<feature type="compositionally biased region" description="Basic and acidic residues" evidence="10">
    <location>
        <begin position="44"/>
        <end position="57"/>
    </location>
</feature>
<keyword evidence="2 9" id="KW-0813">Transport</keyword>
<dbReference type="RefSeq" id="WP_194556415.1">
    <property type="nucleotide sequence ID" value="NZ_JADKMY010000001.1"/>
</dbReference>
<keyword evidence="12" id="KW-1185">Reference proteome</keyword>
<keyword evidence="5 9" id="KW-0653">Protein transport</keyword>
<dbReference type="HAMAP" id="MF_00236">
    <property type="entry name" value="TatA_E"/>
    <property type="match status" value="1"/>
</dbReference>
<evidence type="ECO:0000256" key="1">
    <source>
        <dbReference type="ARBA" id="ARBA00004162"/>
    </source>
</evidence>
<keyword evidence="7 9" id="KW-0811">Translocation</keyword>
<keyword evidence="6 9" id="KW-1133">Transmembrane helix</keyword>
<comment type="function">
    <text evidence="9">Part of the twin-arginine translocation (Tat) system that transports large folded proteins containing a characteristic twin-arginine motif in their signal peptide across membranes. TatA could form the protein-conducting channel of the Tat system.</text>
</comment>
<dbReference type="NCBIfam" id="NF001854">
    <property type="entry name" value="PRK00575.1"/>
    <property type="match status" value="1"/>
</dbReference>
<evidence type="ECO:0000256" key="9">
    <source>
        <dbReference type="HAMAP-Rule" id="MF_00236"/>
    </source>
</evidence>
<feature type="region of interest" description="Disordered" evidence="10">
    <location>
        <begin position="44"/>
        <end position="161"/>
    </location>
</feature>
<dbReference type="Gene3D" id="1.20.5.3310">
    <property type="match status" value="1"/>
</dbReference>
<evidence type="ECO:0000256" key="8">
    <source>
        <dbReference type="ARBA" id="ARBA00023136"/>
    </source>
</evidence>
<reference evidence="11 12" key="1">
    <citation type="submission" date="2020-10" db="EMBL/GenBank/DDBJ databases">
        <title>Novel species in genus Corynebacterium.</title>
        <authorList>
            <person name="Zhang G."/>
        </authorList>
    </citation>
    <scope>NUCLEOTIDE SEQUENCE [LARGE SCALE GENOMIC DNA]</scope>
    <source>
        <strain evidence="11 12">DSM 45110</strain>
    </source>
</reference>